<reference evidence="21" key="4">
    <citation type="submission" date="2021-05" db="UniProtKB">
        <authorList>
            <consortium name="EnsemblPlants"/>
        </authorList>
    </citation>
    <scope>IDENTIFICATION</scope>
    <source>
        <strain evidence="21">cv. B73</strain>
    </source>
</reference>
<evidence type="ECO:0000256" key="18">
    <source>
        <dbReference type="SAM" id="Phobius"/>
    </source>
</evidence>
<dbReference type="PANTHER" id="PTHR47168">
    <property type="entry name" value="RING ZINC FINGER DOMAIN SUPERFAMILY PROTEIN-RELATED"/>
    <property type="match status" value="1"/>
</dbReference>
<feature type="transmembrane region" description="Helical" evidence="18">
    <location>
        <begin position="12"/>
        <end position="33"/>
    </location>
</feature>
<evidence type="ECO:0000256" key="17">
    <source>
        <dbReference type="SAM" id="MobiDB-lite"/>
    </source>
</evidence>
<sequence length="498" mass="53626">MACPRGRTPFPLCFFLMICLMAQLGASNVVLMANNTTLSLDDVEATFTPAVEGSGVSGVLYAVEPKDACSPLRAKAIQGSVSPFALIIRGGCQFDDKIRNAQNAGFKAAVVYNNEDNDILVSMAGSSLGVQIYAVFISKASGEELKKYSGQTDAELWIIPTYENSAWPIMAISFVSLLAMSAILVACFFARRHQIRRDRARLPRAQESHGMSSQLVKAIPSLIFTKVQEDNCTSATCAICLEDYSVGEKIRVLPCRHKFHAACVDLWLTSWRTFCPVCKRDASAGTSDPPVSESTPLLSSSATRLPESTVLASLRSTAAASPPRTISRHPLLRSISRNYSVSGSSILRTPDSRFDANSSICTSGSNLDLANVPSPWSGTWHRASAHSLCRGYLSPPIGIRNTSAHVSRSANGSPSRYVGSSRMSHGSSGQQHPHLRHCTLSGPSLFTMVPQSPQQNQLQHGGYSETNLSAAASAQSFRQLYLQHCPDSDTSSQSLPGC</sequence>
<accession>C4JAC6</accession>
<dbReference type="Pfam" id="PF13639">
    <property type="entry name" value="zf-RING_2"/>
    <property type="match status" value="1"/>
</dbReference>
<dbReference type="RefSeq" id="XP_020407321.1">
    <property type="nucleotide sequence ID" value="XM_020551732.2"/>
</dbReference>
<evidence type="ECO:0000256" key="9">
    <source>
        <dbReference type="ARBA" id="ARBA00022989"/>
    </source>
</evidence>
<dbReference type="ExpressionAtlas" id="C4JAC6">
    <property type="expression patterns" value="baseline and differential"/>
</dbReference>
<dbReference type="Gramene" id="Zm00001eb174370_T003">
    <property type="protein sequence ID" value="Zm00001eb174370_P003"/>
    <property type="gene ID" value="Zm00001eb174370"/>
</dbReference>
<proteinExistence type="evidence at transcript level"/>
<dbReference type="Proteomes" id="UP000007305">
    <property type="component" value="Chromosome 4"/>
</dbReference>
<dbReference type="GO" id="GO:0008270">
    <property type="term" value="F:zinc ion binding"/>
    <property type="evidence" value="ECO:0007669"/>
    <property type="project" value="UniProtKB-KW"/>
</dbReference>
<evidence type="ECO:0000256" key="5">
    <source>
        <dbReference type="ARBA" id="ARBA00022729"/>
    </source>
</evidence>
<feature type="domain" description="RING-type" evidence="19">
    <location>
        <begin position="237"/>
        <end position="279"/>
    </location>
</feature>
<feature type="transmembrane region" description="Helical" evidence="18">
    <location>
        <begin position="166"/>
        <end position="190"/>
    </location>
</feature>
<dbReference type="AlphaFoldDB" id="C4JAC6"/>
<dbReference type="EnsemblPlants" id="Zm00001eb174370_T003">
    <property type="protein sequence ID" value="Zm00001eb174370_P003"/>
    <property type="gene ID" value="Zm00001eb174370"/>
</dbReference>
<dbReference type="RefSeq" id="NP_001183725.1">
    <property type="nucleotide sequence ID" value="NM_001196796.2"/>
</dbReference>
<dbReference type="InterPro" id="IPR001841">
    <property type="entry name" value="Znf_RING"/>
</dbReference>
<dbReference type="InterPro" id="IPR013083">
    <property type="entry name" value="Znf_RING/FYVE/PHD"/>
</dbReference>
<evidence type="ECO:0000259" key="19">
    <source>
        <dbReference type="PROSITE" id="PS50089"/>
    </source>
</evidence>
<dbReference type="InterPro" id="IPR003137">
    <property type="entry name" value="PA_domain"/>
</dbReference>
<evidence type="ECO:0000256" key="12">
    <source>
        <dbReference type="ARBA" id="ARBA00023180"/>
    </source>
</evidence>
<dbReference type="FunFam" id="3.50.30.30:FF:000020">
    <property type="entry name" value="Receptor homology region transmembrane domain-and RING domain-containing protein 2"/>
    <property type="match status" value="1"/>
</dbReference>
<evidence type="ECO:0000256" key="2">
    <source>
        <dbReference type="ARBA" id="ARBA00022554"/>
    </source>
</evidence>
<feature type="compositionally biased region" description="Polar residues" evidence="17">
    <location>
        <begin position="404"/>
        <end position="414"/>
    </location>
</feature>
<keyword evidence="12" id="KW-0325">Glycoprotein</keyword>
<dbReference type="RefSeq" id="XP_035822974.1">
    <property type="nucleotide sequence ID" value="XM_035967081.1"/>
</dbReference>
<dbReference type="GO" id="GO:0015031">
    <property type="term" value="P:protein transport"/>
    <property type="evidence" value="ECO:0007669"/>
    <property type="project" value="UniProtKB-KW"/>
</dbReference>
<keyword evidence="22" id="KW-1185">Reference proteome</keyword>
<dbReference type="GeneID" id="100502318"/>
<dbReference type="Pfam" id="PF02225">
    <property type="entry name" value="PA"/>
    <property type="match status" value="1"/>
</dbReference>
<protein>
    <recommendedName>
        <fullName evidence="19">RING-type domain-containing protein</fullName>
    </recommendedName>
</protein>
<dbReference type="InterPro" id="IPR046450">
    <property type="entry name" value="PA_dom_sf"/>
</dbReference>
<dbReference type="InterPro" id="IPR051653">
    <property type="entry name" value="E3_ligase_sorting_rcpt"/>
</dbReference>
<gene>
    <name evidence="21" type="primary">LOC100502318</name>
</gene>
<dbReference type="CDD" id="cd02123">
    <property type="entry name" value="PA_C_RZF_like"/>
    <property type="match status" value="1"/>
</dbReference>
<evidence type="ECO:0000313" key="22">
    <source>
        <dbReference type="Proteomes" id="UP000007305"/>
    </source>
</evidence>
<dbReference type="FunCoup" id="C4JAC6">
    <property type="interactions" value="2286"/>
</dbReference>
<reference evidence="20" key="1">
    <citation type="journal article" date="2009" name="PLoS Genet.">
        <title>Sequencing, mapping, and analysis of 27,455 maize full-length cDNAs.</title>
        <authorList>
            <person name="Soderlund C."/>
            <person name="Descour A."/>
            <person name="Kudrna D."/>
            <person name="Bomhoff M."/>
            <person name="Boyd L."/>
            <person name="Currie J."/>
            <person name="Angelova A."/>
            <person name="Collura K."/>
            <person name="Wissotski M."/>
            <person name="Ashley E."/>
            <person name="Morrow D."/>
            <person name="Fernandes J."/>
            <person name="Walbot V."/>
            <person name="Yu Y."/>
        </authorList>
    </citation>
    <scope>NUCLEOTIDE SEQUENCE</scope>
    <source>
        <strain evidence="20">B73</strain>
    </source>
</reference>
<dbReference type="Gene3D" id="3.30.40.10">
    <property type="entry name" value="Zinc/RING finger domain, C3HC4 (zinc finger)"/>
    <property type="match status" value="1"/>
</dbReference>
<dbReference type="Gramene" id="Zm00001eb174370_T002">
    <property type="protein sequence ID" value="Zm00001eb174370_P002"/>
    <property type="gene ID" value="Zm00001eb174370"/>
</dbReference>
<dbReference type="SMART" id="SM00184">
    <property type="entry name" value="RING"/>
    <property type="match status" value="1"/>
</dbReference>
<dbReference type="OrthoDB" id="8062037at2759"/>
<evidence type="ECO:0000256" key="16">
    <source>
        <dbReference type="PROSITE-ProRule" id="PRU00175"/>
    </source>
</evidence>
<dbReference type="CDD" id="cd16473">
    <property type="entry name" value="RING-H2_RNF103"/>
    <property type="match status" value="1"/>
</dbReference>
<evidence type="ECO:0000256" key="10">
    <source>
        <dbReference type="ARBA" id="ARBA00023136"/>
    </source>
</evidence>
<dbReference type="FunFam" id="3.30.40.10:FF:000276">
    <property type="entry name" value="Receptor homology region transmembrane domain-and RING domain-containing protein 2"/>
    <property type="match status" value="1"/>
</dbReference>
<organism evidence="20">
    <name type="scientific">Zea mays</name>
    <name type="common">Maize</name>
    <dbReference type="NCBI Taxonomy" id="4577"/>
    <lineage>
        <taxon>Eukaryota</taxon>
        <taxon>Viridiplantae</taxon>
        <taxon>Streptophyta</taxon>
        <taxon>Embryophyta</taxon>
        <taxon>Tracheophyta</taxon>
        <taxon>Spermatophyta</taxon>
        <taxon>Magnoliopsida</taxon>
        <taxon>Liliopsida</taxon>
        <taxon>Poales</taxon>
        <taxon>Poaceae</taxon>
        <taxon>PACMAD clade</taxon>
        <taxon>Panicoideae</taxon>
        <taxon>Andropogonodae</taxon>
        <taxon>Andropogoneae</taxon>
        <taxon>Tripsacinae</taxon>
        <taxon>Zea</taxon>
    </lineage>
</organism>
<dbReference type="EMBL" id="BT087773">
    <property type="protein sequence ID" value="ACR38126.1"/>
    <property type="molecule type" value="mRNA"/>
</dbReference>
<evidence type="ECO:0000313" key="20">
    <source>
        <dbReference type="EMBL" id="ACR38126.1"/>
    </source>
</evidence>
<dbReference type="Gene3D" id="3.50.30.30">
    <property type="match status" value="1"/>
</dbReference>
<dbReference type="KEGG" id="zma:100502318"/>
<evidence type="ECO:0000256" key="3">
    <source>
        <dbReference type="ARBA" id="ARBA00022692"/>
    </source>
</evidence>
<dbReference type="GO" id="GO:0032586">
    <property type="term" value="C:protein storage vacuole membrane"/>
    <property type="evidence" value="ECO:0007669"/>
    <property type="project" value="UniProtKB-SubCell"/>
</dbReference>
<dbReference type="EnsemblPlants" id="Zm00001eb174370_T002">
    <property type="protein sequence ID" value="Zm00001eb174370_P002"/>
    <property type="gene ID" value="Zm00001eb174370"/>
</dbReference>
<dbReference type="HOGENOM" id="CLU_035275_2_0_1"/>
<evidence type="ECO:0000256" key="7">
    <source>
        <dbReference type="ARBA" id="ARBA00022833"/>
    </source>
</evidence>
<keyword evidence="11" id="KW-1015">Disulfide bond</keyword>
<evidence type="ECO:0000256" key="1">
    <source>
        <dbReference type="ARBA" id="ARBA00022448"/>
    </source>
</evidence>
<evidence type="ECO:0000313" key="21">
    <source>
        <dbReference type="EnsemblPlants" id="Zm00001eb174370_P001"/>
    </source>
</evidence>
<dbReference type="RefSeq" id="NP_001388844.1">
    <property type="nucleotide sequence ID" value="NM_001401915.1"/>
</dbReference>
<keyword evidence="2" id="KW-0926">Vacuole</keyword>
<dbReference type="PROSITE" id="PS50089">
    <property type="entry name" value="ZF_RING_2"/>
    <property type="match status" value="1"/>
</dbReference>
<evidence type="ECO:0000256" key="14">
    <source>
        <dbReference type="ARBA" id="ARBA00046293"/>
    </source>
</evidence>
<dbReference type="EnsemblPlants" id="Zm00001eb174370_T001">
    <property type="protein sequence ID" value="Zm00001eb174370_P001"/>
    <property type="gene ID" value="Zm00001eb174370"/>
</dbReference>
<dbReference type="SUPFAM" id="SSF57850">
    <property type="entry name" value="RING/U-box"/>
    <property type="match status" value="1"/>
</dbReference>
<keyword evidence="3 18" id="KW-0812">Transmembrane</keyword>
<keyword evidence="6 16" id="KW-0863">Zinc-finger</keyword>
<keyword evidence="8" id="KW-0653">Protein transport</keyword>
<evidence type="ECO:0000256" key="15">
    <source>
        <dbReference type="ARBA" id="ARBA00060484"/>
    </source>
</evidence>
<dbReference type="RefSeq" id="XP_008677746.1">
    <property type="nucleotide sequence ID" value="XM_008679524.3"/>
</dbReference>
<name>C4JAC6_MAIZE</name>
<dbReference type="GO" id="GO:0012505">
    <property type="term" value="C:endomembrane system"/>
    <property type="evidence" value="ECO:0007669"/>
    <property type="project" value="UniProtKB-SubCell"/>
</dbReference>
<keyword evidence="5" id="KW-0732">Signal</keyword>
<evidence type="ECO:0000256" key="11">
    <source>
        <dbReference type="ARBA" id="ARBA00023157"/>
    </source>
</evidence>
<keyword evidence="10 18" id="KW-0472">Membrane</keyword>
<feature type="compositionally biased region" description="Polar residues" evidence="17">
    <location>
        <begin position="421"/>
        <end position="431"/>
    </location>
</feature>
<keyword evidence="4" id="KW-0479">Metal-binding</keyword>
<evidence type="ECO:0000256" key="13">
    <source>
        <dbReference type="ARBA" id="ARBA00046288"/>
    </source>
</evidence>
<reference evidence="21" key="3">
    <citation type="submission" date="2019-07" db="EMBL/GenBank/DDBJ databases">
        <authorList>
            <person name="Seetharam A."/>
            <person name="Woodhouse M."/>
            <person name="Cannon E."/>
        </authorList>
    </citation>
    <scope>NUCLEOTIDE SEQUENCE [LARGE SCALE GENOMIC DNA]</scope>
    <source>
        <strain evidence="21">cv. B73</strain>
    </source>
</reference>
<evidence type="ECO:0000256" key="4">
    <source>
        <dbReference type="ARBA" id="ARBA00022723"/>
    </source>
</evidence>
<dbReference type="Gramene" id="Zm00001eb174370_T001">
    <property type="protein sequence ID" value="Zm00001eb174370_P001"/>
    <property type="gene ID" value="Zm00001eb174370"/>
</dbReference>
<reference evidence="22" key="2">
    <citation type="journal article" date="2009" name="Science">
        <title>The B73 maize genome: complexity, diversity, and dynamics.</title>
        <authorList>
            <person name="Schnable P.S."/>
            <person name="Ware D."/>
            <person name="Fulton R.S."/>
            <person name="Stein J.C."/>
            <person name="Wei F."/>
            <person name="Pasternak S."/>
            <person name="Liang C."/>
            <person name="Zhang J."/>
            <person name="Fulton L."/>
            <person name="Graves T.A."/>
            <person name="Minx P."/>
            <person name="Reily A.D."/>
            <person name="Courtney L."/>
            <person name="Kruchowski S.S."/>
            <person name="Tomlinson C."/>
            <person name="Strong C."/>
            <person name="Delehaunty K."/>
            <person name="Fronick C."/>
            <person name="Courtney B."/>
            <person name="Rock S.M."/>
            <person name="Belter E."/>
            <person name="Du F."/>
            <person name="Kim K."/>
            <person name="Abbott R.M."/>
            <person name="Cotton M."/>
            <person name="Levy A."/>
            <person name="Marchetto P."/>
            <person name="Ochoa K."/>
            <person name="Jackson S.M."/>
            <person name="Gillam B."/>
            <person name="Chen W."/>
            <person name="Yan L."/>
            <person name="Higginbotham J."/>
            <person name="Cardenas M."/>
            <person name="Waligorski J."/>
            <person name="Applebaum E."/>
            <person name="Phelps L."/>
            <person name="Falcone J."/>
            <person name="Kanchi K."/>
            <person name="Thane T."/>
            <person name="Scimone A."/>
            <person name="Thane N."/>
            <person name="Henke J."/>
            <person name="Wang T."/>
            <person name="Ruppert J."/>
            <person name="Shah N."/>
            <person name="Rotter K."/>
            <person name="Hodges J."/>
            <person name="Ingenthron E."/>
            <person name="Cordes M."/>
            <person name="Kohlberg S."/>
            <person name="Sgro J."/>
            <person name="Delgado B."/>
            <person name="Mead K."/>
            <person name="Chinwalla A."/>
            <person name="Leonard S."/>
            <person name="Crouse K."/>
            <person name="Collura K."/>
            <person name="Kudrna D."/>
            <person name="Currie J."/>
            <person name="He R."/>
            <person name="Angelova A."/>
            <person name="Rajasekar S."/>
            <person name="Mueller T."/>
            <person name="Lomeli R."/>
            <person name="Scara G."/>
            <person name="Ko A."/>
            <person name="Delaney K."/>
            <person name="Wissotski M."/>
            <person name="Lopez G."/>
            <person name="Campos D."/>
            <person name="Braidotti M."/>
            <person name="Ashley E."/>
            <person name="Golser W."/>
            <person name="Kim H."/>
            <person name="Lee S."/>
            <person name="Lin J."/>
            <person name="Dujmic Z."/>
            <person name="Kim W."/>
            <person name="Talag J."/>
            <person name="Zuccolo A."/>
            <person name="Fan C."/>
            <person name="Sebastian A."/>
            <person name="Kramer M."/>
            <person name="Spiegel L."/>
            <person name="Nascimento L."/>
            <person name="Zutavern T."/>
            <person name="Miller B."/>
            <person name="Ambroise C."/>
            <person name="Muller S."/>
            <person name="Spooner W."/>
            <person name="Narechania A."/>
            <person name="Ren L."/>
            <person name="Wei S."/>
            <person name="Kumari S."/>
            <person name="Faga B."/>
            <person name="Levy M.J."/>
            <person name="McMahan L."/>
            <person name="Van Buren P."/>
            <person name="Vaughn M.W."/>
            <person name="Ying K."/>
            <person name="Yeh C.-T."/>
            <person name="Emrich S.J."/>
            <person name="Jia Y."/>
            <person name="Kalyanaraman A."/>
            <person name="Hsia A.-P."/>
            <person name="Barbazuk W.B."/>
            <person name="Baucom R.S."/>
            <person name="Brutnell T.P."/>
            <person name="Carpita N.C."/>
            <person name="Chaparro C."/>
            <person name="Chia J.-M."/>
            <person name="Deragon J.-M."/>
            <person name="Estill J.C."/>
            <person name="Fu Y."/>
            <person name="Jeddeloh J.A."/>
            <person name="Han Y."/>
            <person name="Lee H."/>
            <person name="Li P."/>
            <person name="Lisch D.R."/>
            <person name="Liu S."/>
            <person name="Liu Z."/>
            <person name="Nagel D.H."/>
            <person name="McCann M.C."/>
            <person name="SanMiguel P."/>
            <person name="Myers A.M."/>
            <person name="Nettleton D."/>
            <person name="Nguyen J."/>
            <person name="Penning B.W."/>
            <person name="Ponnala L."/>
            <person name="Schneider K.L."/>
            <person name="Schwartz D.C."/>
            <person name="Sharma A."/>
            <person name="Soderlund C."/>
            <person name="Springer N.M."/>
            <person name="Sun Q."/>
            <person name="Wang H."/>
            <person name="Waterman M."/>
            <person name="Westerman R."/>
            <person name="Wolfgruber T.K."/>
            <person name="Yang L."/>
            <person name="Yu Y."/>
            <person name="Zhang L."/>
            <person name="Zhou S."/>
            <person name="Zhu Q."/>
            <person name="Bennetzen J.L."/>
            <person name="Dawe R.K."/>
            <person name="Jiang J."/>
            <person name="Jiang N."/>
            <person name="Presting G.G."/>
            <person name="Wessler S.R."/>
            <person name="Aluru S."/>
            <person name="Martienssen R.A."/>
            <person name="Clifton S.W."/>
            <person name="McCombie W.R."/>
            <person name="Wing R.A."/>
            <person name="Wilson R.K."/>
        </authorList>
    </citation>
    <scope>NUCLEOTIDE SEQUENCE [LARGE SCALE GENOMIC DNA]</scope>
    <source>
        <strain evidence="22">cv. B73</strain>
    </source>
</reference>
<comment type="subcellular location">
    <subcellularLocation>
        <location evidence="13">Endomembrane system</location>
        <topology evidence="13">Single-pass type I membrane protein</topology>
    </subcellularLocation>
    <subcellularLocation>
        <location evidence="14">Prevacuolar compartment membrane</location>
    </subcellularLocation>
    <subcellularLocation>
        <location evidence="15">Protein storage vacuole membrane</location>
    </subcellularLocation>
</comment>
<keyword evidence="7" id="KW-0862">Zinc</keyword>
<keyword evidence="9 18" id="KW-1133">Transmembrane helix</keyword>
<dbReference type="SUPFAM" id="SSF52025">
    <property type="entry name" value="PA domain"/>
    <property type="match status" value="1"/>
</dbReference>
<evidence type="ECO:0000256" key="6">
    <source>
        <dbReference type="ARBA" id="ARBA00022771"/>
    </source>
</evidence>
<feature type="region of interest" description="Disordered" evidence="17">
    <location>
        <begin position="404"/>
        <end position="434"/>
    </location>
</feature>
<dbReference type="InterPro" id="IPR044744">
    <property type="entry name" value="ZNRF4/RNF13/RNF167_PA"/>
</dbReference>
<evidence type="ECO:0000256" key="8">
    <source>
        <dbReference type="ARBA" id="ARBA00022927"/>
    </source>
</evidence>
<dbReference type="PANTHER" id="PTHR47168:SF5">
    <property type="entry name" value="RING-TYPE DOMAIN-CONTAINING PROTEIN"/>
    <property type="match status" value="1"/>
</dbReference>
<keyword evidence="1" id="KW-0813">Transport</keyword>